<dbReference type="AlphaFoldDB" id="A0A8S3QD22"/>
<feature type="compositionally biased region" description="Low complexity" evidence="1">
    <location>
        <begin position="39"/>
        <end position="51"/>
    </location>
</feature>
<gene>
    <name evidence="2" type="ORF">MEDL_9551</name>
</gene>
<accession>A0A8S3QD22</accession>
<feature type="region of interest" description="Disordered" evidence="1">
    <location>
        <begin position="1"/>
        <end position="69"/>
    </location>
</feature>
<keyword evidence="3" id="KW-1185">Reference proteome</keyword>
<dbReference type="EMBL" id="CAJPWZ010000484">
    <property type="protein sequence ID" value="CAG2194568.1"/>
    <property type="molecule type" value="Genomic_DNA"/>
</dbReference>
<dbReference type="Proteomes" id="UP000683360">
    <property type="component" value="Unassembled WGS sequence"/>
</dbReference>
<name>A0A8S3QD22_MYTED</name>
<feature type="region of interest" description="Disordered" evidence="1">
    <location>
        <begin position="144"/>
        <end position="179"/>
    </location>
</feature>
<feature type="compositionally biased region" description="Polar residues" evidence="1">
    <location>
        <begin position="52"/>
        <end position="69"/>
    </location>
</feature>
<proteinExistence type="predicted"/>
<feature type="compositionally biased region" description="Basic residues" evidence="1">
    <location>
        <begin position="1"/>
        <end position="16"/>
    </location>
</feature>
<evidence type="ECO:0000313" key="2">
    <source>
        <dbReference type="EMBL" id="CAG2194568.1"/>
    </source>
</evidence>
<evidence type="ECO:0000256" key="1">
    <source>
        <dbReference type="SAM" id="MobiDB-lite"/>
    </source>
</evidence>
<protein>
    <submittedName>
        <fullName evidence="2">Uncharacterized protein</fullName>
    </submittedName>
</protein>
<sequence length="179" mass="19484">MPSKVPKRSNRKRKSTQRLGEVMENIGSSDLGVGVSIDNPVPSSSNPNNNSGQLSADNPHVQSNPIDPNTYNDDQILRILTVATPIITQTVVTILKRPLLHKASRLQPVNRKGFIMLSTMNQAARQEFVDTSTPARFAVETTAGGIANNPNTRTPILTPPIEGGPDSEKQSSKQKHKTR</sequence>
<comment type="caution">
    <text evidence="2">The sequence shown here is derived from an EMBL/GenBank/DDBJ whole genome shotgun (WGS) entry which is preliminary data.</text>
</comment>
<evidence type="ECO:0000313" key="3">
    <source>
        <dbReference type="Proteomes" id="UP000683360"/>
    </source>
</evidence>
<organism evidence="2 3">
    <name type="scientific">Mytilus edulis</name>
    <name type="common">Blue mussel</name>
    <dbReference type="NCBI Taxonomy" id="6550"/>
    <lineage>
        <taxon>Eukaryota</taxon>
        <taxon>Metazoa</taxon>
        <taxon>Spiralia</taxon>
        <taxon>Lophotrochozoa</taxon>
        <taxon>Mollusca</taxon>
        <taxon>Bivalvia</taxon>
        <taxon>Autobranchia</taxon>
        <taxon>Pteriomorphia</taxon>
        <taxon>Mytilida</taxon>
        <taxon>Mytiloidea</taxon>
        <taxon>Mytilidae</taxon>
        <taxon>Mytilinae</taxon>
        <taxon>Mytilus</taxon>
    </lineage>
</organism>
<reference evidence="2" key="1">
    <citation type="submission" date="2021-03" db="EMBL/GenBank/DDBJ databases">
        <authorList>
            <person name="Bekaert M."/>
        </authorList>
    </citation>
    <scope>NUCLEOTIDE SEQUENCE</scope>
</reference>